<sequence length="334" mass="34982">MLGIGSTSSQQSAGSSQQLPDPPSPLTLNLDGVNAVAAAAPPKAPSRSGSPTGRSSVPTGSPLQCSPGGGSMLTPGLSRGKDQETIMQKQFGVSMEQMKRTQALLRLGVTEDDLKVAERLFAELPGGEELRKARAEGVISPAIPRKLSKEERLLGLTKSEISFCKALEVLGVDMAIVEEERARRLGQLGQQRSSDAIGDVISDDDSSESVLRRRALLPSPAPRAPTPSAAATAAVTAATAVEHSERLLAAAAASLQRVRDLEAVCTEQQRTIKHQEEIIESLRNALRGASMGSAYSECDDGASAFEHTPSELPSMEEAAAIEEENAPPAARASG</sequence>
<dbReference type="Proteomes" id="UP000664859">
    <property type="component" value="Unassembled WGS sequence"/>
</dbReference>
<evidence type="ECO:0000256" key="1">
    <source>
        <dbReference type="SAM" id="MobiDB-lite"/>
    </source>
</evidence>
<feature type="region of interest" description="Disordered" evidence="1">
    <location>
        <begin position="1"/>
        <end position="79"/>
    </location>
</feature>
<proteinExistence type="predicted"/>
<dbReference type="AlphaFoldDB" id="A0A836CJU9"/>
<protein>
    <submittedName>
        <fullName evidence="2">Uncharacterized protein</fullName>
    </submittedName>
</protein>
<keyword evidence="3" id="KW-1185">Reference proteome</keyword>
<dbReference type="OrthoDB" id="196657at2759"/>
<dbReference type="EMBL" id="JAFCMP010000063">
    <property type="protein sequence ID" value="KAG5188817.1"/>
    <property type="molecule type" value="Genomic_DNA"/>
</dbReference>
<organism evidence="2 3">
    <name type="scientific">Tribonema minus</name>
    <dbReference type="NCBI Taxonomy" id="303371"/>
    <lineage>
        <taxon>Eukaryota</taxon>
        <taxon>Sar</taxon>
        <taxon>Stramenopiles</taxon>
        <taxon>Ochrophyta</taxon>
        <taxon>PX clade</taxon>
        <taxon>Xanthophyceae</taxon>
        <taxon>Tribonematales</taxon>
        <taxon>Tribonemataceae</taxon>
        <taxon>Tribonema</taxon>
    </lineage>
</organism>
<reference evidence="2" key="1">
    <citation type="submission" date="2021-02" db="EMBL/GenBank/DDBJ databases">
        <title>First Annotated Genome of the Yellow-green Alga Tribonema minus.</title>
        <authorList>
            <person name="Mahan K.M."/>
        </authorList>
    </citation>
    <scope>NUCLEOTIDE SEQUENCE</scope>
    <source>
        <strain evidence="2">UTEX B ZZ1240</strain>
    </source>
</reference>
<name>A0A836CJU9_9STRA</name>
<gene>
    <name evidence="2" type="ORF">JKP88DRAFT_303608</name>
</gene>
<comment type="caution">
    <text evidence="2">The sequence shown here is derived from an EMBL/GenBank/DDBJ whole genome shotgun (WGS) entry which is preliminary data.</text>
</comment>
<evidence type="ECO:0000313" key="2">
    <source>
        <dbReference type="EMBL" id="KAG5188817.1"/>
    </source>
</evidence>
<evidence type="ECO:0000313" key="3">
    <source>
        <dbReference type="Proteomes" id="UP000664859"/>
    </source>
</evidence>
<feature type="compositionally biased region" description="Low complexity" evidence="1">
    <location>
        <begin position="35"/>
        <end position="62"/>
    </location>
</feature>
<feature type="compositionally biased region" description="Low complexity" evidence="1">
    <location>
        <begin position="1"/>
        <end position="19"/>
    </location>
</feature>
<accession>A0A836CJU9</accession>
<feature type="region of interest" description="Disordered" evidence="1">
    <location>
        <begin position="292"/>
        <end position="334"/>
    </location>
</feature>